<dbReference type="Gene3D" id="3.40.50.2000">
    <property type="entry name" value="Glycogen Phosphorylase B"/>
    <property type="match status" value="1"/>
</dbReference>
<sequence>MTQAIHQILKTLVPGDAISHHTREIRDIIRSMGFQSEIFVETCDPTLVKETQPLESYDHYSSPENIVIFHFSQGTPLVDRILALPDRIVIIYHNITPEKYFRRVHHQTWESLIQGRDQLPLLASKSIFGFADSEYNRKELVQAGCRRTGVLPIIINFELYDEPLNPMVTHLFQDRQTTFLFVGRVTPNKGHLNILKFMYYFKKIEQAARLIIVGQYYGFEPYVYLLNQTTTHLKLEDVYFVGHVSHNELCTYYQLADIFLCVSFHEGFCVPLVESMYFDLPIMACSGTAIDDTLGNAGLIFKEFNPLLMAETAHRVLKDQAFRATIIRDQRRRCQHFERQKIVDIFKRHLQSIL</sequence>
<evidence type="ECO:0000256" key="1">
    <source>
        <dbReference type="ARBA" id="ARBA00022679"/>
    </source>
</evidence>
<dbReference type="SUPFAM" id="SSF53756">
    <property type="entry name" value="UDP-Glycosyltransferase/glycogen phosphorylase"/>
    <property type="match status" value="1"/>
</dbReference>
<dbReference type="Pfam" id="PF00534">
    <property type="entry name" value="Glycos_transf_1"/>
    <property type="match status" value="1"/>
</dbReference>
<keyword evidence="3" id="KW-0328">Glycosyltransferase</keyword>
<dbReference type="PANTHER" id="PTHR46401">
    <property type="entry name" value="GLYCOSYLTRANSFERASE WBBK-RELATED"/>
    <property type="match status" value="1"/>
</dbReference>
<keyword evidence="4" id="KW-1185">Reference proteome</keyword>
<accession>A0ABV6YZX8</accession>
<proteinExistence type="predicted"/>
<evidence type="ECO:0000313" key="4">
    <source>
        <dbReference type="Proteomes" id="UP001594351"/>
    </source>
</evidence>
<gene>
    <name evidence="3" type="ORF">ACFL27_16290</name>
</gene>
<evidence type="ECO:0000313" key="3">
    <source>
        <dbReference type="EMBL" id="MFC1851751.1"/>
    </source>
</evidence>
<dbReference type="InterPro" id="IPR001296">
    <property type="entry name" value="Glyco_trans_1"/>
</dbReference>
<dbReference type="EMBL" id="JBHPBY010000221">
    <property type="protein sequence ID" value="MFC1851751.1"/>
    <property type="molecule type" value="Genomic_DNA"/>
</dbReference>
<reference evidence="3 4" key="1">
    <citation type="submission" date="2024-09" db="EMBL/GenBank/DDBJ databases">
        <title>Laminarin stimulates single cell rates of sulfate reduction while oxygen inhibits transcriptomic activity in coastal marine sediment.</title>
        <authorList>
            <person name="Lindsay M."/>
            <person name="Orcutt B."/>
            <person name="Emerson D."/>
            <person name="Stepanauskas R."/>
            <person name="D'Angelo T."/>
        </authorList>
    </citation>
    <scope>NUCLEOTIDE SEQUENCE [LARGE SCALE GENOMIC DNA]</scope>
    <source>
        <strain evidence="3">SAG AM-311-K15</strain>
    </source>
</reference>
<dbReference type="GO" id="GO:0016757">
    <property type="term" value="F:glycosyltransferase activity"/>
    <property type="evidence" value="ECO:0007669"/>
    <property type="project" value="UniProtKB-KW"/>
</dbReference>
<protein>
    <submittedName>
        <fullName evidence="3">Glycosyltransferase</fullName>
        <ecNumber evidence="3">2.4.-.-</ecNumber>
    </submittedName>
</protein>
<dbReference type="Proteomes" id="UP001594351">
    <property type="component" value="Unassembled WGS sequence"/>
</dbReference>
<keyword evidence="1 3" id="KW-0808">Transferase</keyword>
<feature type="domain" description="Glycosyl transferase family 1" evidence="2">
    <location>
        <begin position="171"/>
        <end position="331"/>
    </location>
</feature>
<dbReference type="EC" id="2.4.-.-" evidence="3"/>
<name>A0ABV6YZX8_UNCC1</name>
<organism evidence="3 4">
    <name type="scientific">candidate division CSSED10-310 bacterium</name>
    <dbReference type="NCBI Taxonomy" id="2855610"/>
    <lineage>
        <taxon>Bacteria</taxon>
        <taxon>Bacteria division CSSED10-310</taxon>
    </lineage>
</organism>
<comment type="caution">
    <text evidence="3">The sequence shown here is derived from an EMBL/GenBank/DDBJ whole genome shotgun (WGS) entry which is preliminary data.</text>
</comment>
<dbReference type="PANTHER" id="PTHR46401:SF2">
    <property type="entry name" value="GLYCOSYLTRANSFERASE WBBK-RELATED"/>
    <property type="match status" value="1"/>
</dbReference>
<evidence type="ECO:0000259" key="2">
    <source>
        <dbReference type="Pfam" id="PF00534"/>
    </source>
</evidence>